<name>A0A9N8F3U3_9STRA</name>
<feature type="region of interest" description="Disordered" evidence="1">
    <location>
        <begin position="68"/>
        <end position="137"/>
    </location>
</feature>
<organism evidence="2 3">
    <name type="scientific">Seminavis robusta</name>
    <dbReference type="NCBI Taxonomy" id="568900"/>
    <lineage>
        <taxon>Eukaryota</taxon>
        <taxon>Sar</taxon>
        <taxon>Stramenopiles</taxon>
        <taxon>Ochrophyta</taxon>
        <taxon>Bacillariophyta</taxon>
        <taxon>Bacillariophyceae</taxon>
        <taxon>Bacillariophycidae</taxon>
        <taxon>Naviculales</taxon>
        <taxon>Naviculaceae</taxon>
        <taxon>Seminavis</taxon>
    </lineage>
</organism>
<gene>
    <name evidence="2" type="ORF">SEMRO_3252_G345880.1</name>
</gene>
<evidence type="ECO:0000256" key="1">
    <source>
        <dbReference type="SAM" id="MobiDB-lite"/>
    </source>
</evidence>
<comment type="caution">
    <text evidence="2">The sequence shown here is derived from an EMBL/GenBank/DDBJ whole genome shotgun (WGS) entry which is preliminary data.</text>
</comment>
<keyword evidence="3" id="KW-1185">Reference proteome</keyword>
<feature type="compositionally biased region" description="Basic and acidic residues" evidence="1">
    <location>
        <begin position="101"/>
        <end position="116"/>
    </location>
</feature>
<sequence length="164" mass="18479">MSTTNPMASFLKQLRLDMSERSGIEITNVIVEADEAPMLPASFAQSVSFDPDCSCDFDASFREERWDSFGNHQQNDPPRRRCGRHESSCLPVEESQPSSPKRQESVPRAPQRKESFELCWETQPSPRKGGNNSSGSIESSFLEKCVFAPPSRTIVDRAMARTQY</sequence>
<proteinExistence type="predicted"/>
<protein>
    <submittedName>
        <fullName evidence="2">Uncharacterized protein</fullName>
    </submittedName>
</protein>
<dbReference type="EMBL" id="CAICTM010003250">
    <property type="protein sequence ID" value="CAB9531114.1"/>
    <property type="molecule type" value="Genomic_DNA"/>
</dbReference>
<evidence type="ECO:0000313" key="3">
    <source>
        <dbReference type="Proteomes" id="UP001153069"/>
    </source>
</evidence>
<dbReference type="Proteomes" id="UP001153069">
    <property type="component" value="Unassembled WGS sequence"/>
</dbReference>
<dbReference type="AlphaFoldDB" id="A0A9N8F3U3"/>
<evidence type="ECO:0000313" key="2">
    <source>
        <dbReference type="EMBL" id="CAB9531114.1"/>
    </source>
</evidence>
<reference evidence="2" key="1">
    <citation type="submission" date="2020-06" db="EMBL/GenBank/DDBJ databases">
        <authorList>
            <consortium name="Plant Systems Biology data submission"/>
        </authorList>
    </citation>
    <scope>NUCLEOTIDE SEQUENCE</scope>
    <source>
        <strain evidence="2">D6</strain>
    </source>
</reference>
<accession>A0A9N8F3U3</accession>